<dbReference type="SUPFAM" id="SSF51726">
    <property type="entry name" value="UROD/MetE-like"/>
    <property type="match status" value="1"/>
</dbReference>
<protein>
    <recommendedName>
        <fullName evidence="2">Cobalamin-independent methionine synthase MetE C-terminal/archaeal domain-containing protein</fullName>
    </recommendedName>
</protein>
<feature type="non-terminal residue" evidence="1">
    <location>
        <position position="1"/>
    </location>
</feature>
<evidence type="ECO:0008006" key="2">
    <source>
        <dbReference type="Google" id="ProtNLM"/>
    </source>
</evidence>
<dbReference type="EMBL" id="BARU01038155">
    <property type="protein sequence ID" value="GAH81517.1"/>
    <property type="molecule type" value="Genomic_DNA"/>
</dbReference>
<proteinExistence type="predicted"/>
<dbReference type="Gene3D" id="3.20.20.210">
    <property type="match status" value="1"/>
</dbReference>
<comment type="caution">
    <text evidence="1">The sequence shown here is derived from an EMBL/GenBank/DDBJ whole genome shotgun (WGS) entry which is preliminary data.</text>
</comment>
<evidence type="ECO:0000313" key="1">
    <source>
        <dbReference type="EMBL" id="GAH81517.1"/>
    </source>
</evidence>
<dbReference type="InterPro" id="IPR038071">
    <property type="entry name" value="UROD/MetE-like_sf"/>
</dbReference>
<accession>X1IIJ7</accession>
<organism evidence="1">
    <name type="scientific">marine sediment metagenome</name>
    <dbReference type="NCBI Taxonomy" id="412755"/>
    <lineage>
        <taxon>unclassified sequences</taxon>
        <taxon>metagenomes</taxon>
        <taxon>ecological metagenomes</taxon>
    </lineage>
</organism>
<gene>
    <name evidence="1" type="ORF">S03H2_59342</name>
</gene>
<dbReference type="AlphaFoldDB" id="X1IIJ7"/>
<name>X1IIJ7_9ZZZZ</name>
<sequence>SLSVYPNEVKSFLQRGGTIAWGIVPNDEEALAKESLSSLRDRLEEAMAPFTRNGVSFKQILRQGLLTPSCGLAALSPEAACQALELLAKLSHNLRKRYTL</sequence>
<reference evidence="1" key="1">
    <citation type="journal article" date="2014" name="Front. Microbiol.">
        <title>High frequency of phylogenetically diverse reductive dehalogenase-homologous genes in deep subseafloor sedimentary metagenomes.</title>
        <authorList>
            <person name="Kawai M."/>
            <person name="Futagami T."/>
            <person name="Toyoda A."/>
            <person name="Takaki Y."/>
            <person name="Nishi S."/>
            <person name="Hori S."/>
            <person name="Arai W."/>
            <person name="Tsubouchi T."/>
            <person name="Morono Y."/>
            <person name="Uchiyama I."/>
            <person name="Ito T."/>
            <person name="Fujiyama A."/>
            <person name="Inagaki F."/>
            <person name="Takami H."/>
        </authorList>
    </citation>
    <scope>NUCLEOTIDE SEQUENCE</scope>
    <source>
        <strain evidence="1">Expedition CK06-06</strain>
    </source>
</reference>